<reference evidence="7 8" key="1">
    <citation type="journal article" date="2015" name="Genome Announc.">
        <title>Draft Genome Sequence of the Thermophile Thermus filiformis ATCC 43280, Producer of Carotenoid-(Di)glucoside-Branched Fatty Acid (Di)esters and Source of Hyperthermostable Enzymes of Biotechnological Interest.</title>
        <authorList>
            <person name="Mandelli F."/>
            <person name="Oliveira Ramires B."/>
            <person name="Couger M.B."/>
            <person name="Paixao D.A."/>
            <person name="Camilo C.M."/>
            <person name="Polikarpov I."/>
            <person name="Prade R."/>
            <person name="Riano-Pachon D.M."/>
            <person name="Squina F.M."/>
        </authorList>
    </citation>
    <scope>NUCLEOTIDE SEQUENCE [LARGE SCALE GENOMIC DNA]</scope>
    <source>
        <strain evidence="7 8">ATCC 43280</strain>
    </source>
</reference>
<keyword evidence="3" id="KW-0460">Magnesium</keyword>
<accession>A0A0A2WRX2</accession>
<dbReference type="PANTHER" id="PTHR14359:SF6">
    <property type="entry name" value="PHOSPHOPANTOTHENOYLCYSTEINE DECARBOXYLASE"/>
    <property type="match status" value="1"/>
</dbReference>
<dbReference type="GO" id="GO:0004632">
    <property type="term" value="F:phosphopantothenate--cysteine ligase activity"/>
    <property type="evidence" value="ECO:0007669"/>
    <property type="project" value="UniProtKB-UniRule"/>
</dbReference>
<dbReference type="EC" id="4.1.1.36" evidence="3"/>
<dbReference type="OrthoDB" id="9802554at2"/>
<sequence length="396" mass="43005">MMRVLVAATGGVAAIKTPQVLRRLRERGHEVRVLATPRALAFVTPLSLAIAAGGEVATEEAWFRPDGRALHLELARWAEAVLVAPATADALAKAALGLADDLLGATLLAGGARVAWAPAMNKEMWANPLVQAHVEALKARGHAFFGPVHGPLAAVGEGEGLGRMMEPEDLVDRLEAWLRPKDLAGLRLLVSAGPTREYIDPVRFISNPSSGRMGFAVAEAARDRGAEVVLVAGPTCLEPPWGVEVVRVESALQMRQALLDRYPWAEAVVMAAAVADYRAAQVQKEKEPKAEEEKTLRLVKNPDILEEMGRDKGSRVLVGFAMETQEGLGRAREKLLRKNLDLIVLNYVNREGVGFGSEENEVVLVYKDRSEALPRASKRWIADRILDEVKRLKGGV</sequence>
<dbReference type="GO" id="GO:0010181">
    <property type="term" value="F:FMN binding"/>
    <property type="evidence" value="ECO:0007669"/>
    <property type="project" value="UniProtKB-UniRule"/>
</dbReference>
<keyword evidence="3" id="KW-0479">Metal-binding</keyword>
<dbReference type="InterPro" id="IPR035929">
    <property type="entry name" value="CoaB-like_sf"/>
</dbReference>
<feature type="binding site" evidence="3">
    <location>
        <position position="276"/>
    </location>
    <ligand>
        <name>CTP</name>
        <dbReference type="ChEBI" id="CHEBI:37563"/>
    </ligand>
</feature>
<dbReference type="InterPro" id="IPR036551">
    <property type="entry name" value="Flavin_trans-like"/>
</dbReference>
<gene>
    <name evidence="3" type="primary">coaBC</name>
    <name evidence="7" type="ORF">THFILI_08570</name>
</gene>
<dbReference type="SUPFAM" id="SSF102645">
    <property type="entry name" value="CoaB-like"/>
    <property type="match status" value="1"/>
</dbReference>
<dbReference type="SUPFAM" id="SSF52507">
    <property type="entry name" value="Homo-oligomeric flavin-containing Cys decarboxylases, HFCD"/>
    <property type="match status" value="1"/>
</dbReference>
<protein>
    <recommendedName>
        <fullName evidence="3">Coenzyme A biosynthesis bifunctional protein CoaBC</fullName>
    </recommendedName>
    <alternativeName>
        <fullName evidence="3">DNA/pantothenate metabolism flavoprotein</fullName>
    </alternativeName>
    <alternativeName>
        <fullName evidence="3">Phosphopantothenoylcysteine synthetase/decarboxylase</fullName>
        <shortName evidence="3">PPCS-PPCDC</shortName>
    </alternativeName>
    <domain>
        <recommendedName>
            <fullName evidence="3">Phosphopantothenoylcysteine decarboxylase</fullName>
            <shortName evidence="3">PPC decarboxylase</shortName>
            <shortName evidence="3">PPC-DC</shortName>
            <ecNumber evidence="3">4.1.1.36</ecNumber>
        </recommendedName>
        <alternativeName>
            <fullName evidence="3">CoaC</fullName>
        </alternativeName>
    </domain>
    <domain>
        <recommendedName>
            <fullName evidence="3">Phosphopantothenate--cysteine ligase</fullName>
            <ecNumber evidence="3">6.3.2.5</ecNumber>
        </recommendedName>
        <alternativeName>
            <fullName evidence="3">CoaB</fullName>
        </alternativeName>
        <alternativeName>
            <fullName evidence="3">Phosphopantothenoylcysteine synthetase</fullName>
            <shortName evidence="3">PPC synthetase</shortName>
            <shortName evidence="3">PPC-S</shortName>
        </alternativeName>
    </domain>
</protein>
<comment type="catalytic activity">
    <reaction evidence="3 4">
        <text>(R)-4'-phosphopantothenate + L-cysteine + CTP = N-[(R)-4-phosphopantothenoyl]-L-cysteine + CMP + diphosphate + H(+)</text>
        <dbReference type="Rhea" id="RHEA:19397"/>
        <dbReference type="ChEBI" id="CHEBI:10986"/>
        <dbReference type="ChEBI" id="CHEBI:15378"/>
        <dbReference type="ChEBI" id="CHEBI:33019"/>
        <dbReference type="ChEBI" id="CHEBI:35235"/>
        <dbReference type="ChEBI" id="CHEBI:37563"/>
        <dbReference type="ChEBI" id="CHEBI:59458"/>
        <dbReference type="ChEBI" id="CHEBI:60377"/>
        <dbReference type="EC" id="6.3.2.5"/>
    </reaction>
</comment>
<comment type="function">
    <text evidence="4">Catalyzes two steps in the biosynthesis of coenzyme A. In the first step cysteine is conjugated to 4'-phosphopantothenate to form 4-phosphopantothenoylcysteine, in the latter compound is decarboxylated to form 4'-phosphopantotheine.</text>
</comment>
<evidence type="ECO:0000256" key="4">
    <source>
        <dbReference type="RuleBase" id="RU364078"/>
    </source>
</evidence>
<comment type="pathway">
    <text evidence="3 4">Cofactor biosynthesis; coenzyme A biosynthesis; CoA from (R)-pantothenate: step 3/5.</text>
</comment>
<dbReference type="Proteomes" id="UP000030364">
    <property type="component" value="Unassembled WGS sequence"/>
</dbReference>
<comment type="cofactor">
    <cofactor evidence="3">
        <name>FMN</name>
        <dbReference type="ChEBI" id="CHEBI:58210"/>
    </cofactor>
    <text evidence="3">Binds 1 FMN per subunit.</text>
</comment>
<dbReference type="GO" id="GO:0015937">
    <property type="term" value="P:coenzyme A biosynthetic process"/>
    <property type="evidence" value="ECO:0007669"/>
    <property type="project" value="UniProtKB-UniRule"/>
</dbReference>
<dbReference type="Gene3D" id="3.40.50.10300">
    <property type="entry name" value="CoaB-like"/>
    <property type="match status" value="1"/>
</dbReference>
<dbReference type="UniPathway" id="UPA00241">
    <property type="reaction ID" value="UER00353"/>
</dbReference>
<comment type="function">
    <text evidence="3">Catalyzes two sequential steps in the biosynthesis of coenzyme A. In the first step cysteine is conjugated to 4'-phosphopantothenate to form 4-phosphopantothenoylcysteine. In the second step the latter compound is decarboxylated to form 4'-phosphopantotheine.</text>
</comment>
<dbReference type="GO" id="GO:0004633">
    <property type="term" value="F:phosphopantothenoylcysteine decarboxylase activity"/>
    <property type="evidence" value="ECO:0007669"/>
    <property type="project" value="UniProtKB-UniRule"/>
</dbReference>
<dbReference type="GO" id="GO:0015941">
    <property type="term" value="P:pantothenate catabolic process"/>
    <property type="evidence" value="ECO:0007669"/>
    <property type="project" value="InterPro"/>
</dbReference>
<dbReference type="Pfam" id="PF02441">
    <property type="entry name" value="Flavoprotein"/>
    <property type="match status" value="1"/>
</dbReference>
<evidence type="ECO:0000313" key="7">
    <source>
        <dbReference type="EMBL" id="KGQ21045.2"/>
    </source>
</evidence>
<keyword evidence="8" id="KW-1185">Reference proteome</keyword>
<dbReference type="STRING" id="276.THFILI_08570"/>
<dbReference type="NCBIfam" id="TIGR00521">
    <property type="entry name" value="coaBC_dfp"/>
    <property type="match status" value="1"/>
</dbReference>
<dbReference type="Pfam" id="PF04127">
    <property type="entry name" value="DFP"/>
    <property type="match status" value="1"/>
</dbReference>
<dbReference type="RefSeq" id="WP_045246388.1">
    <property type="nucleotide sequence ID" value="NZ_JPSL02000040.1"/>
</dbReference>
<evidence type="ECO:0000259" key="6">
    <source>
        <dbReference type="Pfam" id="PF04127"/>
    </source>
</evidence>
<comment type="pathway">
    <text evidence="3 4">Cofactor biosynthesis; coenzyme A biosynthesis; CoA from (R)-pantothenate: step 2/5.</text>
</comment>
<feature type="binding site" evidence="3">
    <location>
        <begin position="302"/>
        <end position="305"/>
    </location>
    <ligand>
        <name>CTP</name>
        <dbReference type="ChEBI" id="CHEBI:37563"/>
    </ligand>
</feature>
<feature type="region of interest" description="Phosphopantothenate--cysteine ligase" evidence="3">
    <location>
        <begin position="188"/>
        <end position="396"/>
    </location>
</feature>
<comment type="similarity">
    <text evidence="3 4">In the N-terminal section; belongs to the HFCD (homo-oligomeric flavin containing Cys decarboxylase) superfamily.</text>
</comment>
<dbReference type="PANTHER" id="PTHR14359">
    <property type="entry name" value="HOMO-OLIGOMERIC FLAVIN CONTAINING CYS DECARBOXYLASE FAMILY"/>
    <property type="match status" value="1"/>
</dbReference>
<name>A0A0A2WRX2_THEFI</name>
<keyword evidence="1 3" id="KW-0210">Decarboxylase</keyword>
<feature type="domain" description="DNA/pantothenate metabolism flavoprotein C-terminal" evidence="6">
    <location>
        <begin position="183"/>
        <end position="391"/>
    </location>
</feature>
<proteinExistence type="inferred from homology"/>
<keyword evidence="3 4" id="KW-0285">Flavoprotein</keyword>
<dbReference type="EMBL" id="JPSL02000040">
    <property type="protein sequence ID" value="KGQ21045.2"/>
    <property type="molecule type" value="Genomic_DNA"/>
</dbReference>
<dbReference type="GO" id="GO:0071513">
    <property type="term" value="C:phosphopantothenoylcysteine decarboxylase complex"/>
    <property type="evidence" value="ECO:0007669"/>
    <property type="project" value="TreeGrafter"/>
</dbReference>
<evidence type="ECO:0000313" key="8">
    <source>
        <dbReference type="Proteomes" id="UP000030364"/>
    </source>
</evidence>
<organism evidence="7 8">
    <name type="scientific">Thermus filiformis</name>
    <dbReference type="NCBI Taxonomy" id="276"/>
    <lineage>
        <taxon>Bacteria</taxon>
        <taxon>Thermotogati</taxon>
        <taxon>Deinococcota</taxon>
        <taxon>Deinococci</taxon>
        <taxon>Thermales</taxon>
        <taxon>Thermaceae</taxon>
        <taxon>Thermus</taxon>
    </lineage>
</organism>
<comment type="caution">
    <text evidence="7">The sequence shown here is derived from an EMBL/GenBank/DDBJ whole genome shotgun (WGS) entry which is preliminary data.</text>
</comment>
<dbReference type="AlphaFoldDB" id="A0A0A2WRX2"/>
<comment type="similarity">
    <text evidence="3 4">In the C-terminal section; belongs to the PPC synthetase family.</text>
</comment>
<dbReference type="HAMAP" id="MF_02225">
    <property type="entry name" value="CoaBC"/>
    <property type="match status" value="1"/>
</dbReference>
<dbReference type="InterPro" id="IPR007085">
    <property type="entry name" value="DNA/pantothenate-metab_flavo_C"/>
</dbReference>
<keyword evidence="3" id="KW-0511">Multifunctional enzyme</keyword>
<comment type="cofactor">
    <cofactor evidence="3">
        <name>Mg(2+)</name>
        <dbReference type="ChEBI" id="CHEBI:18420"/>
    </cofactor>
</comment>
<feature type="binding site" evidence="3">
    <location>
        <position position="286"/>
    </location>
    <ligand>
        <name>CTP</name>
        <dbReference type="ChEBI" id="CHEBI:37563"/>
    </ligand>
</feature>
<dbReference type="EC" id="6.3.2.5" evidence="3"/>
<comment type="caution">
    <text evidence="3">Lacks conserved residue(s) required for the propagation of feature annotation.</text>
</comment>
<feature type="region of interest" description="Phosphopantothenoylcysteine decarboxylase" evidence="3">
    <location>
        <begin position="1"/>
        <end position="187"/>
    </location>
</feature>
<dbReference type="GO" id="GO:0046872">
    <property type="term" value="F:metal ion binding"/>
    <property type="evidence" value="ECO:0007669"/>
    <property type="project" value="UniProtKB-KW"/>
</dbReference>
<dbReference type="Gene3D" id="3.40.50.1950">
    <property type="entry name" value="Flavin prenyltransferase-like"/>
    <property type="match status" value="1"/>
</dbReference>
<keyword evidence="3 4" id="KW-0288">FMN</keyword>
<feature type="domain" description="Flavoprotein" evidence="5">
    <location>
        <begin position="2"/>
        <end position="175"/>
    </location>
</feature>
<feature type="binding site" evidence="3">
    <location>
        <position position="320"/>
    </location>
    <ligand>
        <name>CTP</name>
        <dbReference type="ChEBI" id="CHEBI:37563"/>
    </ligand>
</feature>
<evidence type="ECO:0000256" key="1">
    <source>
        <dbReference type="ARBA" id="ARBA00022793"/>
    </source>
</evidence>
<dbReference type="InterPro" id="IPR005252">
    <property type="entry name" value="CoaBC"/>
</dbReference>
<dbReference type="InterPro" id="IPR003382">
    <property type="entry name" value="Flavoprotein"/>
</dbReference>
<comment type="catalytic activity">
    <reaction evidence="3 4">
        <text>N-[(R)-4-phosphopantothenoyl]-L-cysteine + H(+) = (R)-4'-phosphopantetheine + CO2</text>
        <dbReference type="Rhea" id="RHEA:16793"/>
        <dbReference type="ChEBI" id="CHEBI:15378"/>
        <dbReference type="ChEBI" id="CHEBI:16526"/>
        <dbReference type="ChEBI" id="CHEBI:59458"/>
        <dbReference type="ChEBI" id="CHEBI:61723"/>
        <dbReference type="EC" id="4.1.1.36"/>
    </reaction>
</comment>
<feature type="binding site" evidence="3">
    <location>
        <position position="334"/>
    </location>
    <ligand>
        <name>CTP</name>
        <dbReference type="ChEBI" id="CHEBI:37563"/>
    </ligand>
</feature>
<feature type="binding site" evidence="3">
    <location>
        <position position="338"/>
    </location>
    <ligand>
        <name>CTP</name>
        <dbReference type="ChEBI" id="CHEBI:37563"/>
    </ligand>
</feature>
<evidence type="ECO:0000259" key="5">
    <source>
        <dbReference type="Pfam" id="PF02441"/>
    </source>
</evidence>
<keyword evidence="2 3" id="KW-0456">Lyase</keyword>
<evidence type="ECO:0000256" key="2">
    <source>
        <dbReference type="ARBA" id="ARBA00023239"/>
    </source>
</evidence>
<evidence type="ECO:0000256" key="3">
    <source>
        <dbReference type="HAMAP-Rule" id="MF_02225"/>
    </source>
</evidence>
<keyword evidence="3 4" id="KW-0436">Ligase</keyword>